<feature type="compositionally biased region" description="Polar residues" evidence="4">
    <location>
        <begin position="466"/>
        <end position="484"/>
    </location>
</feature>
<gene>
    <name evidence="6" type="ORF">G7Y89_g2980</name>
</gene>
<feature type="compositionally biased region" description="Basic and acidic residues" evidence="4">
    <location>
        <begin position="140"/>
        <end position="156"/>
    </location>
</feature>
<proteinExistence type="predicted"/>
<organism evidence="6 7">
    <name type="scientific">Cudoniella acicularis</name>
    <dbReference type="NCBI Taxonomy" id="354080"/>
    <lineage>
        <taxon>Eukaryota</taxon>
        <taxon>Fungi</taxon>
        <taxon>Dikarya</taxon>
        <taxon>Ascomycota</taxon>
        <taxon>Pezizomycotina</taxon>
        <taxon>Leotiomycetes</taxon>
        <taxon>Helotiales</taxon>
        <taxon>Tricladiaceae</taxon>
        <taxon>Cudoniella</taxon>
    </lineage>
</organism>
<evidence type="ECO:0000313" key="6">
    <source>
        <dbReference type="EMBL" id="KAF4635113.1"/>
    </source>
</evidence>
<dbReference type="AlphaFoldDB" id="A0A8H4W5L9"/>
<dbReference type="InterPro" id="IPR012677">
    <property type="entry name" value="Nucleotide-bd_a/b_plait_sf"/>
</dbReference>
<dbReference type="PANTHER" id="PTHR24012">
    <property type="entry name" value="RNA BINDING PROTEIN"/>
    <property type="match status" value="1"/>
</dbReference>
<evidence type="ECO:0000313" key="7">
    <source>
        <dbReference type="Proteomes" id="UP000566819"/>
    </source>
</evidence>
<keyword evidence="7" id="KW-1185">Reference proteome</keyword>
<evidence type="ECO:0000259" key="5">
    <source>
        <dbReference type="PROSITE" id="PS50102"/>
    </source>
</evidence>
<feature type="compositionally biased region" description="Polar residues" evidence="4">
    <location>
        <begin position="102"/>
        <end position="114"/>
    </location>
</feature>
<accession>A0A8H4W5L9</accession>
<evidence type="ECO:0000256" key="3">
    <source>
        <dbReference type="PROSITE-ProRule" id="PRU00176"/>
    </source>
</evidence>
<evidence type="ECO:0000256" key="1">
    <source>
        <dbReference type="ARBA" id="ARBA00022737"/>
    </source>
</evidence>
<name>A0A8H4W5L9_9HELO</name>
<reference evidence="6 7" key="1">
    <citation type="submission" date="2020-03" db="EMBL/GenBank/DDBJ databases">
        <title>Draft Genome Sequence of Cudoniella acicularis.</title>
        <authorList>
            <person name="Buettner E."/>
            <person name="Kellner H."/>
        </authorList>
    </citation>
    <scope>NUCLEOTIDE SEQUENCE [LARGE SCALE GENOMIC DNA]</scope>
    <source>
        <strain evidence="6 7">DSM 108380</strain>
    </source>
</reference>
<feature type="region of interest" description="Disordered" evidence="4">
    <location>
        <begin position="444"/>
        <end position="484"/>
    </location>
</feature>
<feature type="compositionally biased region" description="Pro residues" evidence="4">
    <location>
        <begin position="586"/>
        <end position="596"/>
    </location>
</feature>
<protein>
    <recommendedName>
        <fullName evidence="5">RRM domain-containing protein</fullName>
    </recommendedName>
</protein>
<feature type="domain" description="RRM" evidence="5">
    <location>
        <begin position="368"/>
        <end position="449"/>
    </location>
</feature>
<keyword evidence="1" id="KW-0677">Repeat</keyword>
<dbReference type="EMBL" id="JAAMPI010000140">
    <property type="protein sequence ID" value="KAF4635113.1"/>
    <property type="molecule type" value="Genomic_DNA"/>
</dbReference>
<feature type="compositionally biased region" description="Basic and acidic residues" evidence="4">
    <location>
        <begin position="445"/>
        <end position="460"/>
    </location>
</feature>
<dbReference type="PROSITE" id="PS50102">
    <property type="entry name" value="RRM"/>
    <property type="match status" value="2"/>
</dbReference>
<evidence type="ECO:0000256" key="2">
    <source>
        <dbReference type="ARBA" id="ARBA00022884"/>
    </source>
</evidence>
<dbReference type="OrthoDB" id="410044at2759"/>
<dbReference type="Gene3D" id="3.30.70.330">
    <property type="match status" value="2"/>
</dbReference>
<dbReference type="CDD" id="cd00590">
    <property type="entry name" value="RRM_SF"/>
    <property type="match status" value="1"/>
</dbReference>
<dbReference type="SMART" id="SM00360">
    <property type="entry name" value="RRM"/>
    <property type="match status" value="2"/>
</dbReference>
<feature type="compositionally biased region" description="Low complexity" evidence="4">
    <location>
        <begin position="128"/>
        <end position="139"/>
    </location>
</feature>
<dbReference type="InterPro" id="IPR035979">
    <property type="entry name" value="RBD_domain_sf"/>
</dbReference>
<feature type="region of interest" description="Disordered" evidence="4">
    <location>
        <begin position="574"/>
        <end position="628"/>
    </location>
</feature>
<dbReference type="InterPro" id="IPR000504">
    <property type="entry name" value="RRM_dom"/>
</dbReference>
<dbReference type="SUPFAM" id="SSF54928">
    <property type="entry name" value="RNA-binding domain, RBD"/>
    <property type="match status" value="2"/>
</dbReference>
<evidence type="ECO:0000256" key="4">
    <source>
        <dbReference type="SAM" id="MobiDB-lite"/>
    </source>
</evidence>
<dbReference type="GO" id="GO:0003723">
    <property type="term" value="F:RNA binding"/>
    <property type="evidence" value="ECO:0007669"/>
    <property type="project" value="UniProtKB-UniRule"/>
</dbReference>
<dbReference type="Pfam" id="PF00076">
    <property type="entry name" value="RRM_1"/>
    <property type="match status" value="2"/>
</dbReference>
<feature type="compositionally biased region" description="Low complexity" evidence="4">
    <location>
        <begin position="574"/>
        <end position="585"/>
    </location>
</feature>
<keyword evidence="2 3" id="KW-0694">RNA-binding</keyword>
<feature type="region of interest" description="Disordered" evidence="4">
    <location>
        <begin position="87"/>
        <end position="176"/>
    </location>
</feature>
<comment type="caution">
    <text evidence="6">The sequence shown here is derived from an EMBL/GenBank/DDBJ whole genome shotgun (WGS) entry which is preliminary data.</text>
</comment>
<sequence length="628" mass="68434">MSRPATIFKTGGDSAEAAHASAIDIENNEGVPITDFTDLSINDENSVEIKSEASGSYSIDVTKAKTAKGFSPGIDRYRPPFVLKGTQALSDDPFQSPHHRGSQNQGTDQRTPTGPNAKRGHMSENWRSGSSSGSDLDFSPSRDKAERSAKRAEKKSPGTNSLFGRDRGSDNSTGFHAIKDEDSQSIFPPSCCVFVANLLQSESEEALQAAVTQVFREFGPVYVKIRRDAKQMPFAFCQYTIPENAERAIREGRGRLIKVDHAAAKRPRPIYGPVVTPEEVRKLLETFGRISSCYTASNVERTALNLNEGVIVEFELYDEGQAAFAAFRNHDLFKLHAVAGMASPSRPGKSPGNSADRAYLDRYEVDRCSVFVGNLPVGTTEAQVSDLFEQCGTIEQIVLRETASKFDAQDKFVFAFVEFTSPIAVTRAIPFRHGTTFGGKTLRVSQKDTDAVRRRSRGQDDSSSSTFQSPAPRRSNSSVSPMTQMSPSAYGSFGSASTYPTQFSPFYPGTLFTDGQGQYYTAPAYSTPYSPYYSYPSSPAYPTHSAQPSPSSGSPGAQQAFYYYGYPPAPHYGMYTPTTQQQQQASPPPTNYPPAYSPLVGNTTQDDRSATPTPVGHTESAESTLEAQ</sequence>
<dbReference type="Proteomes" id="UP000566819">
    <property type="component" value="Unassembled WGS sequence"/>
</dbReference>
<feature type="domain" description="RRM" evidence="5">
    <location>
        <begin position="191"/>
        <end position="264"/>
    </location>
</feature>